<feature type="domain" description="DUF1595" evidence="7">
    <location>
        <begin position="415"/>
        <end position="474"/>
    </location>
</feature>
<feature type="domain" description="DUF1587" evidence="3">
    <location>
        <begin position="136"/>
        <end position="199"/>
    </location>
</feature>
<dbReference type="InterPro" id="IPR013043">
    <property type="entry name" value="DUF1595"/>
</dbReference>
<dbReference type="Proteomes" id="UP000005824">
    <property type="component" value="Unassembled WGS sequence"/>
</dbReference>
<sequence>MKRIPFLIASSGLFLATGVFSWGAVPAIQTAAPAVAAPNFQSSVKPLVEGHCLDCHDETTHKAGLRLDNLPADFRTEKSAATWTHVFDKLIAGEMPPKKEKRPPQPLLTGAEQFLYLQLRAASLDHQVKQGRVAVRRLNATEFENTVRDLVGTPVALKDMLPEDNTTAGFDNVSAGLDLSATHFLRYQEAATKAVLSAIPVSPPIPFSEQHSGREISEKGSNFKQTLTKSCKLDGDALVIYSTLPRYGLCATPSVPTAGRYKITMSAGAVGAEGKPIPVGYMTVESSGRESPVLKEVHEIPAGPPKVIEFEIDLARRQQFVVNLLTTWDIRRFKKPIEEYTGPGLRVDWLKIEGPLDAFPPASYNQLFAGVPLKAHSVVKAEMAHTRLPNVDNRRADSWYADPLEPDSEHPKEDAERLIRSFLPRAFRRPVSADVQKHYADKVHAKLDDKASFLDAMLYGYKLILSSPDFLFLTDDPLSGATAQGDLTTPRLDDYQLAERLSYFLWSTMPDDELLAVARTGQLHQPTVLYAQVERMLNSPRAHAFTKNFAGQWLDLRKIDFTIPDPVLYSDFDQLLLWSMPRETESFFEEVLRKNLSLLSFVDSNWAMLNERLALLYGVPGVQGNDFRKVTLPPGSHRGGVMTQASILKVTADGTRTSPVLRGKWVLDRILGQPPTPPPPDIPAIEPDIRGATTIREQLDKHRHTPACATCHTHIDPPGFALENFDPIGNWRTSYRVTERTKAGVVELPRNTGRQAYYGPAVEQGGQTAEGKPFKDIDDYKKILLENKDQLARSLTQKLLIYATGADIQFADREVVEQIITRIRPRNYGFRDLVHEIVVSRIFLDK</sequence>
<dbReference type="InterPro" id="IPR011429">
    <property type="entry name" value="Cyt_c_Planctomycete-type"/>
</dbReference>
<dbReference type="Pfam" id="PF07624">
    <property type="entry name" value="PSD2"/>
    <property type="match status" value="1"/>
</dbReference>
<evidence type="ECO:0000259" key="7">
    <source>
        <dbReference type="Pfam" id="PF07637"/>
    </source>
</evidence>
<protein>
    <recommendedName>
        <fullName evidence="10">Cytochrome c domain-containing protein</fullName>
    </recommendedName>
</protein>
<evidence type="ECO:0000256" key="1">
    <source>
        <dbReference type="SAM" id="SignalP"/>
    </source>
</evidence>
<name>B4DAT5_9BACT</name>
<feature type="domain" description="DUF1585" evidence="2">
    <location>
        <begin position="771"/>
        <end position="843"/>
    </location>
</feature>
<evidence type="ECO:0000313" key="8">
    <source>
        <dbReference type="EMBL" id="EDY16407.1"/>
    </source>
</evidence>
<evidence type="ECO:0000259" key="4">
    <source>
        <dbReference type="Pfam" id="PF07627"/>
    </source>
</evidence>
<evidence type="ECO:0000313" key="9">
    <source>
        <dbReference type="Proteomes" id="UP000005824"/>
    </source>
</evidence>
<dbReference type="Pfam" id="PF07631">
    <property type="entry name" value="PSD4"/>
    <property type="match status" value="1"/>
</dbReference>
<evidence type="ECO:0000259" key="2">
    <source>
        <dbReference type="Pfam" id="PF07624"/>
    </source>
</evidence>
<gene>
    <name evidence="8" type="ORF">CfE428DRAFT_6026</name>
</gene>
<evidence type="ECO:0000259" key="5">
    <source>
        <dbReference type="Pfam" id="PF07631"/>
    </source>
</evidence>
<dbReference type="Pfam" id="PF07637">
    <property type="entry name" value="PSD5"/>
    <property type="match status" value="1"/>
</dbReference>
<dbReference type="Pfam" id="PF07627">
    <property type="entry name" value="PSCyt3"/>
    <property type="match status" value="1"/>
</dbReference>
<dbReference type="InterPro" id="IPR011478">
    <property type="entry name" value="DUF1585"/>
</dbReference>
<evidence type="ECO:0000259" key="3">
    <source>
        <dbReference type="Pfam" id="PF07626"/>
    </source>
</evidence>
<evidence type="ECO:0008006" key="10">
    <source>
        <dbReference type="Google" id="ProtNLM"/>
    </source>
</evidence>
<proteinExistence type="predicted"/>
<feature type="domain" description="DUF1592" evidence="5">
    <location>
        <begin position="492"/>
        <end position="619"/>
    </location>
</feature>
<dbReference type="Pfam" id="PF07626">
    <property type="entry name" value="PSD3"/>
    <property type="match status" value="1"/>
</dbReference>
<dbReference type="InterPro" id="IPR013039">
    <property type="entry name" value="DUF1588"/>
</dbReference>
<dbReference type="InterPro" id="IPR013042">
    <property type="entry name" value="DUF1592"/>
</dbReference>
<dbReference type="STRING" id="497964.CfE428DRAFT_6026"/>
<dbReference type="RefSeq" id="WP_006983345.1">
    <property type="nucleotide sequence ID" value="NZ_ABVL01000033.1"/>
</dbReference>
<accession>B4DAT5</accession>
<dbReference type="Pfam" id="PF07635">
    <property type="entry name" value="PSCyt1"/>
    <property type="match status" value="1"/>
</dbReference>
<feature type="domain" description="DUF1588" evidence="4">
    <location>
        <begin position="638"/>
        <end position="734"/>
    </location>
</feature>
<comment type="caution">
    <text evidence="8">The sequence shown here is derived from an EMBL/GenBank/DDBJ whole genome shotgun (WGS) entry which is preliminary data.</text>
</comment>
<dbReference type="EMBL" id="ABVL01000033">
    <property type="protein sequence ID" value="EDY16407.1"/>
    <property type="molecule type" value="Genomic_DNA"/>
</dbReference>
<feature type="domain" description="Cytochrome C Planctomycete-type" evidence="6">
    <location>
        <begin position="52"/>
        <end position="98"/>
    </location>
</feature>
<dbReference type="InParanoid" id="B4DAT5"/>
<feature type="signal peptide" evidence="1">
    <location>
        <begin position="1"/>
        <end position="24"/>
    </location>
</feature>
<organism evidence="8 9">
    <name type="scientific">Chthoniobacter flavus Ellin428</name>
    <dbReference type="NCBI Taxonomy" id="497964"/>
    <lineage>
        <taxon>Bacteria</taxon>
        <taxon>Pseudomonadati</taxon>
        <taxon>Verrucomicrobiota</taxon>
        <taxon>Spartobacteria</taxon>
        <taxon>Chthoniobacterales</taxon>
        <taxon>Chthoniobacteraceae</taxon>
        <taxon>Chthoniobacter</taxon>
    </lineage>
</organism>
<feature type="chain" id="PRO_5002800719" description="Cytochrome c domain-containing protein" evidence="1">
    <location>
        <begin position="25"/>
        <end position="846"/>
    </location>
</feature>
<keyword evidence="1" id="KW-0732">Signal</keyword>
<evidence type="ECO:0000259" key="6">
    <source>
        <dbReference type="Pfam" id="PF07635"/>
    </source>
</evidence>
<dbReference type="InterPro" id="IPR013036">
    <property type="entry name" value="DUF1587"/>
</dbReference>
<dbReference type="AlphaFoldDB" id="B4DAT5"/>
<keyword evidence="9" id="KW-1185">Reference proteome</keyword>
<reference evidence="8 9" key="1">
    <citation type="journal article" date="2011" name="J. Bacteriol.">
        <title>Genome sequence of Chthoniobacter flavus Ellin428, an aerobic heterotrophic soil bacterium.</title>
        <authorList>
            <person name="Kant R."/>
            <person name="van Passel M.W."/>
            <person name="Palva A."/>
            <person name="Lucas S."/>
            <person name="Lapidus A."/>
            <person name="Glavina Del Rio T."/>
            <person name="Dalin E."/>
            <person name="Tice H."/>
            <person name="Bruce D."/>
            <person name="Goodwin L."/>
            <person name="Pitluck S."/>
            <person name="Larimer F.W."/>
            <person name="Land M.L."/>
            <person name="Hauser L."/>
            <person name="Sangwan P."/>
            <person name="de Vos W.M."/>
            <person name="Janssen P.H."/>
            <person name="Smidt H."/>
        </authorList>
    </citation>
    <scope>NUCLEOTIDE SEQUENCE [LARGE SCALE GENOMIC DNA]</scope>
    <source>
        <strain evidence="8 9">Ellin428</strain>
    </source>
</reference>
<dbReference type="eggNOG" id="COG1020">
    <property type="taxonomic scope" value="Bacteria"/>
</dbReference>